<feature type="signal peptide" evidence="1">
    <location>
        <begin position="1"/>
        <end position="24"/>
    </location>
</feature>
<evidence type="ECO:0000313" key="3">
    <source>
        <dbReference type="Proteomes" id="UP000045706"/>
    </source>
</evidence>
<proteinExistence type="predicted"/>
<evidence type="ECO:0000256" key="1">
    <source>
        <dbReference type="SAM" id="SignalP"/>
    </source>
</evidence>
<feature type="chain" id="PRO_5002565186" evidence="1">
    <location>
        <begin position="25"/>
        <end position="69"/>
    </location>
</feature>
<keyword evidence="1" id="KW-0732">Signal</keyword>
<gene>
    <name evidence="2" type="ORF">BN1723_008868</name>
</gene>
<dbReference type="AlphaFoldDB" id="A0A0G4KKD1"/>
<dbReference type="InterPro" id="IPR036188">
    <property type="entry name" value="FAD/NAD-bd_sf"/>
</dbReference>
<dbReference type="Gene3D" id="3.50.50.60">
    <property type="entry name" value="FAD/NAD(P)-binding domain"/>
    <property type="match status" value="1"/>
</dbReference>
<protein>
    <submittedName>
        <fullName evidence="2">Uncharacterized protein</fullName>
    </submittedName>
</protein>
<sequence length="69" mass="7493">MPLAGAVQSIRGLYMAVAVWVTHAAGIDGDEAVRRALDPERFKGGDLATLEKASLEGYNEIYKTQETQL</sequence>
<dbReference type="Proteomes" id="UP000045706">
    <property type="component" value="Unassembled WGS sequence"/>
</dbReference>
<organism evidence="2 3">
    <name type="scientific">Verticillium longisporum</name>
    <name type="common">Verticillium dahliae var. longisporum</name>
    <dbReference type="NCBI Taxonomy" id="100787"/>
    <lineage>
        <taxon>Eukaryota</taxon>
        <taxon>Fungi</taxon>
        <taxon>Dikarya</taxon>
        <taxon>Ascomycota</taxon>
        <taxon>Pezizomycotina</taxon>
        <taxon>Sordariomycetes</taxon>
        <taxon>Hypocreomycetidae</taxon>
        <taxon>Glomerellales</taxon>
        <taxon>Plectosphaerellaceae</taxon>
        <taxon>Verticillium</taxon>
    </lineage>
</organism>
<evidence type="ECO:0000313" key="2">
    <source>
        <dbReference type="EMBL" id="CRK04323.1"/>
    </source>
</evidence>
<name>A0A0G4KKD1_VERLO</name>
<dbReference type="EMBL" id="CVQI01001002">
    <property type="protein sequence ID" value="CRK04323.1"/>
    <property type="molecule type" value="Genomic_DNA"/>
</dbReference>
<reference evidence="3" key="1">
    <citation type="submission" date="2015-05" db="EMBL/GenBank/DDBJ databases">
        <authorList>
            <person name="Fogelqvist Johan"/>
        </authorList>
    </citation>
    <scope>NUCLEOTIDE SEQUENCE [LARGE SCALE GENOMIC DNA]</scope>
</reference>
<accession>A0A0G4KKD1</accession>